<feature type="non-terminal residue" evidence="2">
    <location>
        <position position="1"/>
    </location>
</feature>
<gene>
    <name evidence="2" type="ORF">METZ01_LOCUS137820</name>
</gene>
<protein>
    <recommendedName>
        <fullName evidence="1">Transport-associated OB type 2 domain-containing protein</fullName>
    </recommendedName>
</protein>
<dbReference type="AlphaFoldDB" id="A0A381Z6P7"/>
<dbReference type="InterPro" id="IPR008995">
    <property type="entry name" value="Mo/tungstate-bd_C_term_dom"/>
</dbReference>
<reference evidence="2" key="1">
    <citation type="submission" date="2018-05" db="EMBL/GenBank/DDBJ databases">
        <authorList>
            <person name="Lanie J.A."/>
            <person name="Ng W.-L."/>
            <person name="Kazmierczak K.M."/>
            <person name="Andrzejewski T.M."/>
            <person name="Davidsen T.M."/>
            <person name="Wayne K.J."/>
            <person name="Tettelin H."/>
            <person name="Glass J.I."/>
            <person name="Rusch D."/>
            <person name="Podicherti R."/>
            <person name="Tsui H.-C.T."/>
            <person name="Winkler M.E."/>
        </authorList>
    </citation>
    <scope>NUCLEOTIDE SEQUENCE</scope>
</reference>
<dbReference type="Pfam" id="PF08402">
    <property type="entry name" value="TOBE_2"/>
    <property type="match status" value="1"/>
</dbReference>
<accession>A0A381Z6P7</accession>
<organism evidence="2">
    <name type="scientific">marine metagenome</name>
    <dbReference type="NCBI Taxonomy" id="408172"/>
    <lineage>
        <taxon>unclassified sequences</taxon>
        <taxon>metagenomes</taxon>
        <taxon>ecological metagenomes</taxon>
    </lineage>
</organism>
<evidence type="ECO:0000259" key="1">
    <source>
        <dbReference type="Pfam" id="PF08402"/>
    </source>
</evidence>
<feature type="domain" description="Transport-associated OB type 2" evidence="1">
    <location>
        <begin position="46"/>
        <end position="95"/>
    </location>
</feature>
<dbReference type="InterPro" id="IPR013611">
    <property type="entry name" value="Transp-assoc_OB_typ2"/>
</dbReference>
<proteinExistence type="predicted"/>
<dbReference type="EMBL" id="UINC01020176">
    <property type="protein sequence ID" value="SVA84966.1"/>
    <property type="molecule type" value="Genomic_DNA"/>
</dbReference>
<dbReference type="GO" id="GO:0022857">
    <property type="term" value="F:transmembrane transporter activity"/>
    <property type="evidence" value="ECO:0007669"/>
    <property type="project" value="InterPro"/>
</dbReference>
<dbReference type="GO" id="GO:0043190">
    <property type="term" value="C:ATP-binding cassette (ABC) transporter complex"/>
    <property type="evidence" value="ECO:0007669"/>
    <property type="project" value="InterPro"/>
</dbReference>
<sequence length="122" mass="13354">RFVGFENFIHGTLENSGKKLRFAAEKGGVRIPISECSIPEQSSVVVALRPDGLELRASESRKKGIPGKVKVATYLGKGYRHLVETELGELIADTKDEMFAAHTNVIVIPKSESMILLSTNND</sequence>
<dbReference type="SUPFAM" id="SSF50331">
    <property type="entry name" value="MOP-like"/>
    <property type="match status" value="1"/>
</dbReference>
<evidence type="ECO:0000313" key="2">
    <source>
        <dbReference type="EMBL" id="SVA84966.1"/>
    </source>
</evidence>
<dbReference type="GO" id="GO:0005524">
    <property type="term" value="F:ATP binding"/>
    <property type="evidence" value="ECO:0007669"/>
    <property type="project" value="InterPro"/>
</dbReference>
<name>A0A381Z6P7_9ZZZZ</name>